<dbReference type="SMART" id="SM00490">
    <property type="entry name" value="HELICc"/>
    <property type="match status" value="1"/>
</dbReference>
<keyword evidence="7" id="KW-0378">Hydrolase</keyword>
<dbReference type="InterPro" id="IPR018973">
    <property type="entry name" value="MZB"/>
</dbReference>
<evidence type="ECO:0000256" key="3">
    <source>
        <dbReference type="SAM" id="Coils"/>
    </source>
</evidence>
<proteinExistence type="predicted"/>
<dbReference type="GO" id="GO:0005524">
    <property type="term" value="F:ATP binding"/>
    <property type="evidence" value="ECO:0007669"/>
    <property type="project" value="UniProtKB-KW"/>
</dbReference>
<feature type="domain" description="Helicase C-terminal" evidence="6">
    <location>
        <begin position="1034"/>
        <end position="1194"/>
    </location>
</feature>
<dbReference type="SUPFAM" id="SSF52540">
    <property type="entry name" value="P-loop containing nucleoside triphosphate hydrolases"/>
    <property type="match status" value="1"/>
</dbReference>
<dbReference type="PANTHER" id="PTHR47957">
    <property type="entry name" value="ATP-DEPENDENT HELICASE HRQ1"/>
    <property type="match status" value="1"/>
</dbReference>
<evidence type="ECO:0000259" key="6">
    <source>
        <dbReference type="PROSITE" id="PS51194"/>
    </source>
</evidence>
<dbReference type="PROSITE" id="PS51192">
    <property type="entry name" value="HELICASE_ATP_BIND_1"/>
    <property type="match status" value="1"/>
</dbReference>
<sequence length="2099" mass="232362">MRNFTDLVEQTLDRTREATLGVLGINDGGLRRHLHQSLSSELGAEGCLLAPPVFEHTFGWHESNLQLQDLQAEKLLSPELLETLAGASAYAFPKTARPYIHQVQAWRSLLNEKPRSAIVTTGTGSGKTECFMVPILEDLIREHQRTKQALVGVRALFLYPLNALINSQQERLNAWTQRFGSNIRFCLYNGKTPDKASYVRNEQKLKHNQILSRELLRREPAPILMTNATMLEYMLVRQVDSPILEISRQSQSLRWIVLDEAHTYVGSQAAELSMLLRRVVHAFGRSPEQLRFVATSATIAGAEATDRLRRYLACLAGVAEEQVDVIDGSRKWPDLPDVGRQQALSLATLQSMHPAEEVSSDRYQALCAHPIARRLRHAVVSAGKPLGLNDLVGEVSAHFESSTPAAQQREALQWLDVLTGTRPALNQPPFLKLRIHMFQRMLHGLWSCVDPKCTSKSDHLQHWPFGNVYVSQKARCECEAPVYEIGFCDECKAPHLLAEDRNGELLQPRAFAGDEFALNHDDADEGEGGSNGPSKRLRTPTQRLVIAGGTSVNGPFQRLSLDLVTQKLGSVNAQRSLDIAIAAEGREDSINGPEHFACCSACEHAVFGSSRFLRRAYLGAPFYVANAVPTLLEFCPDPEKGDTEGRSPEELPGRGRKLITFTDSRQGTARMAVRMQQEAERSRLRGLVFETLRNAQAKADSQPQNAPSGSPEQFLASAAALDVIGMVVEAAKLRQTAADMQAGVFAAPAAVSLTWSEILQVLAAAKDIDPFIIRYNRQSNPALFDGHEGGLTMARLLMSREFSRRPKFQNSSETLGLIKVGYTGLDKVALTPPLWTATPAYVASGPAQEPRTALTLQDWRDFLHVALDFFVRENTFISMENKMRRWMGSRFSPKALYAPTSDVQESSTIKKWPQVKLHSAHRLVKLLEVATGLDRRNPGDAATITGWLEGAWGALIGAHILESSDTGYRLKLETLNFSLPTKAWVCPVTHRLMETTFRGLTPYLPRTIGAQDYHCTRVNLPSFAALSPDAGSEPKQQQVRKLVNADATIADLRQQGLWNDICDRTLEGGFYYRVAEHSAQQSAELLDKYVEQFKRGDINVLNCSTTMEMGVDIGGISAVVMNNLPPHPANYLQRAGRAGRRNEARAVAYTLCKADPHNQRAFANPKWPFVTAIPAPAITLSSTRIVQRHVNSLLLGIFLRAHSSSDGDRTKLTLHWFFGSDSSPCQNMAGWLQACPDEFAPAVRQLVAGTSLTGRAMNYVIESTLSALKALEQRWLDEYRNLNEKIQGAKDEAYKRALTLEKQRHEGEYLLRDLASRAFLPGYGFPTDVVTLKTYNIEDFVQKRNEQQGSREDSLASSREMPSRGLNIAIREYAPGAQIVIDGRVFRSAGVSLQWHANGEINEAQKFDLAWRCPECGNSGMIENAYANSDNVRCTHCSTSIPTELCRRVLRPAGFVTDFYEETTNDVTSQKFIRVEEPRIQLNGESSALPDPRCGFFRFGHDGTVFHHSSGEHEQGYAVCLSCGRAESMLPGAEVPPGLRADQQHRPVGGLAGSRKDKDCSGEAVTHQVHLGYQIHTDVLELYLRNPLMGQWLPDSADGRVIAATLGAALRDVIADQLGIVSTEMGFSHRVDRDSESRQGRAVIQLYDEVSGGAGFVLEGLSDITSLLAKAMQRLHCPADCETVCSHCLAGQDSRVEREELDRRLALQWLIDAAFVDHLGLPAVFDEIPGACYCPVGPLRYLASAQNSHEQGAAPARLLLCLQGDPQDWDLDHPRFRQQVLTWAIADGLKVTLGIAPDCALSSDQRSVLLQLVRMGIELAELPKRGASTTALLLAQLDTGSLCRSVYASEESAALPGAGWLNGQGDITWVATCAVPGLQGQLLDTSSWKSDTQAARIVEVTVELDGPVNTLSKRLATLIDTKMPELAQLLATDKAVTISYSDRYLKSPWSLMLFTGFVKLFEGAELKTISVDTLSVGGGQPSSSMSHDWQRVEDQKEIMAEWLAEQLGIKPQISLERNSRDILHGRSLSVTWRSGRVSQILLDQGMGYWRPRMPYRDELDFDFQASASRQLEDIGEKYSRAQMQQGGQWPTYISCINEM</sequence>
<dbReference type="EMBL" id="WIWI01000001">
    <property type="protein sequence ID" value="MQT87556.1"/>
    <property type="molecule type" value="Genomic_DNA"/>
</dbReference>
<name>A0A7X1XC91_9PSED</name>
<dbReference type="SMART" id="SM00487">
    <property type="entry name" value="DEXDc"/>
    <property type="match status" value="1"/>
</dbReference>
<dbReference type="Proteomes" id="UP000489190">
    <property type="component" value="Unassembled WGS sequence"/>
</dbReference>
<dbReference type="Pfam" id="PF00270">
    <property type="entry name" value="DEAD"/>
    <property type="match status" value="1"/>
</dbReference>
<dbReference type="PROSITE" id="PS51194">
    <property type="entry name" value="HELICASE_CTER"/>
    <property type="match status" value="1"/>
</dbReference>
<dbReference type="InterPro" id="IPR027417">
    <property type="entry name" value="P-loop_NTPase"/>
</dbReference>
<dbReference type="InterPro" id="IPR014001">
    <property type="entry name" value="Helicase_ATP-bd"/>
</dbReference>
<dbReference type="RefSeq" id="WP_047299325.1">
    <property type="nucleotide sequence ID" value="NZ_WIWI01000001.1"/>
</dbReference>
<feature type="domain" description="Helicase ATP-binding" evidence="5">
    <location>
        <begin position="108"/>
        <end position="299"/>
    </location>
</feature>
<keyword evidence="2" id="KW-0067">ATP-binding</keyword>
<dbReference type="PANTHER" id="PTHR47957:SF3">
    <property type="entry name" value="ATP-DEPENDENT HELICASE HRQ1"/>
    <property type="match status" value="1"/>
</dbReference>
<protein>
    <submittedName>
        <fullName evidence="7">DEAD/DEAH box helicase</fullName>
    </submittedName>
</protein>
<keyword evidence="7" id="KW-0347">Helicase</keyword>
<feature type="coiled-coil region" evidence="3">
    <location>
        <begin position="1265"/>
        <end position="1296"/>
    </location>
</feature>
<evidence type="ECO:0000256" key="4">
    <source>
        <dbReference type="SAM" id="MobiDB-lite"/>
    </source>
</evidence>
<evidence type="ECO:0000259" key="5">
    <source>
        <dbReference type="PROSITE" id="PS51192"/>
    </source>
</evidence>
<feature type="region of interest" description="Disordered" evidence="4">
    <location>
        <begin position="1536"/>
        <end position="1559"/>
    </location>
</feature>
<dbReference type="Pfam" id="PF09369">
    <property type="entry name" value="MZB"/>
    <property type="match status" value="1"/>
</dbReference>
<dbReference type="InterPro" id="IPR001650">
    <property type="entry name" value="Helicase_C-like"/>
</dbReference>
<evidence type="ECO:0000256" key="2">
    <source>
        <dbReference type="ARBA" id="ARBA00022840"/>
    </source>
</evidence>
<dbReference type="GO" id="GO:0043138">
    <property type="term" value="F:3'-5' DNA helicase activity"/>
    <property type="evidence" value="ECO:0007669"/>
    <property type="project" value="TreeGrafter"/>
</dbReference>
<keyword evidence="3" id="KW-0175">Coiled coil</keyword>
<dbReference type="GO" id="GO:0003676">
    <property type="term" value="F:nucleic acid binding"/>
    <property type="evidence" value="ECO:0007669"/>
    <property type="project" value="InterPro"/>
</dbReference>
<accession>A0A7X1XC91</accession>
<comment type="caution">
    <text evidence="7">The sequence shown here is derived from an EMBL/GenBank/DDBJ whole genome shotgun (WGS) entry which is preliminary data.</text>
</comment>
<evidence type="ECO:0000313" key="7">
    <source>
        <dbReference type="EMBL" id="MQT87556.1"/>
    </source>
</evidence>
<dbReference type="GO" id="GO:0036297">
    <property type="term" value="P:interstrand cross-link repair"/>
    <property type="evidence" value="ECO:0007669"/>
    <property type="project" value="TreeGrafter"/>
</dbReference>
<evidence type="ECO:0000313" key="8">
    <source>
        <dbReference type="Proteomes" id="UP000489190"/>
    </source>
</evidence>
<dbReference type="Pfam" id="PF00271">
    <property type="entry name" value="Helicase_C"/>
    <property type="match status" value="1"/>
</dbReference>
<reference evidence="7 8" key="1">
    <citation type="submission" date="2019-10" db="EMBL/GenBank/DDBJ databases">
        <title>Evaluation of single-gene subtyping targets for Pseudomonas.</title>
        <authorList>
            <person name="Reichler S.J."/>
            <person name="Orsi R.H."/>
            <person name="Wiedmann M."/>
            <person name="Martin N.H."/>
            <person name="Murphy S.I."/>
        </authorList>
    </citation>
    <scope>NUCLEOTIDE SEQUENCE [LARGE SCALE GENOMIC DNA]</scope>
    <source>
        <strain evidence="7 8">FSL R10-3254</strain>
    </source>
</reference>
<dbReference type="InterPro" id="IPR011545">
    <property type="entry name" value="DEAD/DEAH_box_helicase_dom"/>
</dbReference>
<organism evidence="7 8">
    <name type="scientific">Pseudomonas helleri</name>
    <dbReference type="NCBI Taxonomy" id="1608996"/>
    <lineage>
        <taxon>Bacteria</taxon>
        <taxon>Pseudomonadati</taxon>
        <taxon>Pseudomonadota</taxon>
        <taxon>Gammaproteobacteria</taxon>
        <taxon>Pseudomonadales</taxon>
        <taxon>Pseudomonadaceae</taxon>
        <taxon>Pseudomonas</taxon>
    </lineage>
</organism>
<gene>
    <name evidence="7" type="ORF">GHO39_00015</name>
</gene>
<dbReference type="Gene3D" id="3.40.50.300">
    <property type="entry name" value="P-loop containing nucleotide triphosphate hydrolases"/>
    <property type="match status" value="2"/>
</dbReference>
<evidence type="ECO:0000256" key="1">
    <source>
        <dbReference type="ARBA" id="ARBA00022741"/>
    </source>
</evidence>
<dbReference type="GO" id="GO:0006289">
    <property type="term" value="P:nucleotide-excision repair"/>
    <property type="evidence" value="ECO:0007669"/>
    <property type="project" value="TreeGrafter"/>
</dbReference>
<keyword evidence="1" id="KW-0547">Nucleotide-binding</keyword>